<gene>
    <name evidence="2" type="ORF">GIW81_15565</name>
</gene>
<dbReference type="EMBL" id="WMBQ01000002">
    <property type="protein sequence ID" value="MTD95756.1"/>
    <property type="molecule type" value="Genomic_DNA"/>
</dbReference>
<reference evidence="2 3" key="1">
    <citation type="submission" date="2019-11" db="EMBL/GenBank/DDBJ databases">
        <title>Identification of a novel strain.</title>
        <authorList>
            <person name="Xu Q."/>
            <person name="Wang G."/>
        </authorList>
    </citation>
    <scope>NUCLEOTIDE SEQUENCE [LARGE SCALE GENOMIC DNA]</scope>
    <source>
        <strain evidence="3">xq</strain>
    </source>
</reference>
<evidence type="ECO:0000313" key="3">
    <source>
        <dbReference type="Proteomes" id="UP000440694"/>
    </source>
</evidence>
<dbReference type="SUPFAM" id="SSF50494">
    <property type="entry name" value="Trypsin-like serine proteases"/>
    <property type="match status" value="1"/>
</dbReference>
<dbReference type="GO" id="GO:0006515">
    <property type="term" value="P:protein quality control for misfolded or incompletely synthesized proteins"/>
    <property type="evidence" value="ECO:0007669"/>
    <property type="project" value="TreeGrafter"/>
</dbReference>
<sequence>MDGERGLIVTCAHQITDADAIKVTLSDGRELTAEQLARDIETDVAVLKVAADNLVSIRFADSSKVHVGDFVVSVGNPFGIGQSISFGVVSALRRSNMPIEGYDNLIQTDASMNPGDSGGALVNLNGELVGLDTAIVGLTGSNVGIGFAMPGNMVRLIAGELIAHGEVRRGHLGVALRDLDSEIASVARAGASAKWCAHHHGQRRLAGGPCRHRGGGCHNDSRSRKRRHNARGAH</sequence>
<dbReference type="InterPro" id="IPR009003">
    <property type="entry name" value="Peptidase_S1_PA"/>
</dbReference>
<feature type="region of interest" description="Disordered" evidence="1">
    <location>
        <begin position="202"/>
        <end position="234"/>
    </location>
</feature>
<dbReference type="Pfam" id="PF13365">
    <property type="entry name" value="Trypsin_2"/>
    <property type="match status" value="1"/>
</dbReference>
<protein>
    <submittedName>
        <fullName evidence="2">Trypsin-like serine protease</fullName>
    </submittedName>
</protein>
<evidence type="ECO:0000313" key="2">
    <source>
        <dbReference type="EMBL" id="MTD95756.1"/>
    </source>
</evidence>
<proteinExistence type="predicted"/>
<evidence type="ECO:0000256" key="1">
    <source>
        <dbReference type="SAM" id="MobiDB-lite"/>
    </source>
</evidence>
<name>A0A6I3KQ86_9HYPH</name>
<feature type="compositionally biased region" description="Basic residues" evidence="1">
    <location>
        <begin position="223"/>
        <end position="234"/>
    </location>
</feature>
<dbReference type="PANTHER" id="PTHR22939:SF129">
    <property type="entry name" value="SERINE PROTEASE HTRA2, MITOCHONDRIAL"/>
    <property type="match status" value="1"/>
</dbReference>
<dbReference type="InterPro" id="IPR001940">
    <property type="entry name" value="Peptidase_S1C"/>
</dbReference>
<organism evidence="2 3">
    <name type="scientific">Hyphomicrobium album</name>
    <dbReference type="NCBI Taxonomy" id="2665159"/>
    <lineage>
        <taxon>Bacteria</taxon>
        <taxon>Pseudomonadati</taxon>
        <taxon>Pseudomonadota</taxon>
        <taxon>Alphaproteobacteria</taxon>
        <taxon>Hyphomicrobiales</taxon>
        <taxon>Hyphomicrobiaceae</taxon>
        <taxon>Hyphomicrobium</taxon>
    </lineage>
</organism>
<comment type="caution">
    <text evidence="2">The sequence shown here is derived from an EMBL/GenBank/DDBJ whole genome shotgun (WGS) entry which is preliminary data.</text>
</comment>
<dbReference type="GO" id="GO:0004252">
    <property type="term" value="F:serine-type endopeptidase activity"/>
    <property type="evidence" value="ECO:0007669"/>
    <property type="project" value="InterPro"/>
</dbReference>
<dbReference type="PANTHER" id="PTHR22939">
    <property type="entry name" value="SERINE PROTEASE FAMILY S1C HTRA-RELATED"/>
    <property type="match status" value="1"/>
</dbReference>
<dbReference type="AlphaFoldDB" id="A0A6I3KQ86"/>
<keyword evidence="2" id="KW-0645">Protease</keyword>
<dbReference type="GO" id="GO:0042597">
    <property type="term" value="C:periplasmic space"/>
    <property type="evidence" value="ECO:0007669"/>
    <property type="project" value="TreeGrafter"/>
</dbReference>
<dbReference type="Proteomes" id="UP000440694">
    <property type="component" value="Unassembled WGS sequence"/>
</dbReference>
<accession>A0A6I3KQ86</accession>
<keyword evidence="3" id="KW-1185">Reference proteome</keyword>
<dbReference type="Gene3D" id="2.40.10.120">
    <property type="match status" value="1"/>
</dbReference>
<keyword evidence="2" id="KW-0378">Hydrolase</keyword>
<dbReference type="PRINTS" id="PR00834">
    <property type="entry name" value="PROTEASES2C"/>
</dbReference>